<dbReference type="Proteomes" id="UP000288216">
    <property type="component" value="Unassembled WGS sequence"/>
</dbReference>
<feature type="signal peptide" evidence="3">
    <location>
        <begin position="1"/>
        <end position="20"/>
    </location>
</feature>
<dbReference type="EMBL" id="BFAA01030322">
    <property type="protein sequence ID" value="GCB83076.1"/>
    <property type="molecule type" value="Genomic_DNA"/>
</dbReference>
<protein>
    <submittedName>
        <fullName evidence="4">Uncharacterized protein</fullName>
    </submittedName>
</protein>
<feature type="non-terminal residue" evidence="4">
    <location>
        <position position="1"/>
    </location>
</feature>
<keyword evidence="3" id="KW-0732">Signal</keyword>
<dbReference type="OrthoDB" id="9899778at2759"/>
<dbReference type="OMA" id="DCNEIST"/>
<evidence type="ECO:0000313" key="4">
    <source>
        <dbReference type="EMBL" id="GCB83076.1"/>
    </source>
</evidence>
<dbReference type="PANTHER" id="PTHR43157:SF30">
    <property type="entry name" value="RETINOL DEHYDROGENASE 11-LIKE"/>
    <property type="match status" value="1"/>
</dbReference>
<dbReference type="STRING" id="75743.A0A401QCK0"/>
<dbReference type="InterPro" id="IPR036291">
    <property type="entry name" value="NAD(P)-bd_dom_sf"/>
</dbReference>
<evidence type="ECO:0000256" key="3">
    <source>
        <dbReference type="SAM" id="SignalP"/>
    </source>
</evidence>
<dbReference type="GO" id="GO:0016491">
    <property type="term" value="F:oxidoreductase activity"/>
    <property type="evidence" value="ECO:0007669"/>
    <property type="project" value="UniProtKB-KW"/>
</dbReference>
<evidence type="ECO:0000256" key="2">
    <source>
        <dbReference type="ARBA" id="ARBA00023002"/>
    </source>
</evidence>
<gene>
    <name evidence="4" type="ORF">scyTo_0023530</name>
</gene>
<sequence>SAVGLCLKSLCFALAVTVNAVHPGVVMSEIMRNYSLLMRIIFNLIGFFFFKSSEEGAVSTIYCALSEEMEGISGHYIDSDCSLTLPSLTARDPALAKKLWDLSELLTGLN</sequence>
<dbReference type="AlphaFoldDB" id="A0A401QCK0"/>
<dbReference type="SUPFAM" id="SSF51735">
    <property type="entry name" value="NAD(P)-binding Rossmann-fold domains"/>
    <property type="match status" value="1"/>
</dbReference>
<comment type="similarity">
    <text evidence="1">Belongs to the short-chain dehydrogenases/reductases (SDR) family.</text>
</comment>
<accession>A0A401QCK0</accession>
<name>A0A401QCK0_SCYTO</name>
<evidence type="ECO:0000313" key="5">
    <source>
        <dbReference type="Proteomes" id="UP000288216"/>
    </source>
</evidence>
<organism evidence="4 5">
    <name type="scientific">Scyliorhinus torazame</name>
    <name type="common">Cloudy catshark</name>
    <name type="synonym">Catulus torazame</name>
    <dbReference type="NCBI Taxonomy" id="75743"/>
    <lineage>
        <taxon>Eukaryota</taxon>
        <taxon>Metazoa</taxon>
        <taxon>Chordata</taxon>
        <taxon>Craniata</taxon>
        <taxon>Vertebrata</taxon>
        <taxon>Chondrichthyes</taxon>
        <taxon>Elasmobranchii</taxon>
        <taxon>Galeomorphii</taxon>
        <taxon>Galeoidea</taxon>
        <taxon>Carcharhiniformes</taxon>
        <taxon>Scyliorhinidae</taxon>
        <taxon>Scyliorhinus</taxon>
    </lineage>
</organism>
<feature type="chain" id="PRO_5019537793" evidence="3">
    <location>
        <begin position="21"/>
        <end position="110"/>
    </location>
</feature>
<proteinExistence type="inferred from homology"/>
<comment type="caution">
    <text evidence="4">The sequence shown here is derived from an EMBL/GenBank/DDBJ whole genome shotgun (WGS) entry which is preliminary data.</text>
</comment>
<reference evidence="4 5" key="1">
    <citation type="journal article" date="2018" name="Nat. Ecol. Evol.">
        <title>Shark genomes provide insights into elasmobranch evolution and the origin of vertebrates.</title>
        <authorList>
            <person name="Hara Y"/>
            <person name="Yamaguchi K"/>
            <person name="Onimaru K"/>
            <person name="Kadota M"/>
            <person name="Koyanagi M"/>
            <person name="Keeley SD"/>
            <person name="Tatsumi K"/>
            <person name="Tanaka K"/>
            <person name="Motone F"/>
            <person name="Kageyama Y"/>
            <person name="Nozu R"/>
            <person name="Adachi N"/>
            <person name="Nishimura O"/>
            <person name="Nakagawa R"/>
            <person name="Tanegashima C"/>
            <person name="Kiyatake I"/>
            <person name="Matsumoto R"/>
            <person name="Murakumo K"/>
            <person name="Nishida K"/>
            <person name="Terakita A"/>
            <person name="Kuratani S"/>
            <person name="Sato K"/>
            <person name="Hyodo S Kuraku.S."/>
        </authorList>
    </citation>
    <scope>NUCLEOTIDE SEQUENCE [LARGE SCALE GENOMIC DNA]</scope>
</reference>
<keyword evidence="2" id="KW-0560">Oxidoreductase</keyword>
<dbReference type="Gene3D" id="3.40.50.720">
    <property type="entry name" value="NAD(P)-binding Rossmann-like Domain"/>
    <property type="match status" value="1"/>
</dbReference>
<evidence type="ECO:0000256" key="1">
    <source>
        <dbReference type="ARBA" id="ARBA00006484"/>
    </source>
</evidence>
<keyword evidence="5" id="KW-1185">Reference proteome</keyword>
<dbReference type="PANTHER" id="PTHR43157">
    <property type="entry name" value="PHOSPHATIDYLINOSITOL-GLYCAN BIOSYNTHESIS CLASS F PROTEIN-RELATED"/>
    <property type="match status" value="1"/>
</dbReference>